<comment type="caution">
    <text evidence="1">The sequence shown here is derived from an EMBL/GenBank/DDBJ whole genome shotgun (WGS) entry which is preliminary data.</text>
</comment>
<name>A0ABR2BNV5_9ROSI</name>
<evidence type="ECO:0000313" key="2">
    <source>
        <dbReference type="Proteomes" id="UP001472677"/>
    </source>
</evidence>
<evidence type="ECO:0000313" key="1">
    <source>
        <dbReference type="EMBL" id="KAK8508828.1"/>
    </source>
</evidence>
<organism evidence="1 2">
    <name type="scientific">Hibiscus sabdariffa</name>
    <name type="common">roselle</name>
    <dbReference type="NCBI Taxonomy" id="183260"/>
    <lineage>
        <taxon>Eukaryota</taxon>
        <taxon>Viridiplantae</taxon>
        <taxon>Streptophyta</taxon>
        <taxon>Embryophyta</taxon>
        <taxon>Tracheophyta</taxon>
        <taxon>Spermatophyta</taxon>
        <taxon>Magnoliopsida</taxon>
        <taxon>eudicotyledons</taxon>
        <taxon>Gunneridae</taxon>
        <taxon>Pentapetalae</taxon>
        <taxon>rosids</taxon>
        <taxon>malvids</taxon>
        <taxon>Malvales</taxon>
        <taxon>Malvaceae</taxon>
        <taxon>Malvoideae</taxon>
        <taxon>Hibiscus</taxon>
    </lineage>
</organism>
<accession>A0ABR2BNV5</accession>
<sequence length="101" mass="10938">MLSLLHERNAVSQSSTQPSRVNMLDSAFDVNFVPETDNVFSNTKAISGNIYRNDVCTEVCISGSNSSGSLAPMVSSPIVFEEQVAVSHQSLADVSHTIYRT</sequence>
<dbReference type="EMBL" id="JBBPBM010000097">
    <property type="protein sequence ID" value="KAK8508828.1"/>
    <property type="molecule type" value="Genomic_DNA"/>
</dbReference>
<reference evidence="1 2" key="1">
    <citation type="journal article" date="2024" name="G3 (Bethesda)">
        <title>Genome assembly of Hibiscus sabdariffa L. provides insights into metabolisms of medicinal natural products.</title>
        <authorList>
            <person name="Kim T."/>
        </authorList>
    </citation>
    <scope>NUCLEOTIDE SEQUENCE [LARGE SCALE GENOMIC DNA]</scope>
    <source>
        <strain evidence="1">TK-2024</strain>
        <tissue evidence="1">Old leaves</tissue>
    </source>
</reference>
<keyword evidence="2" id="KW-1185">Reference proteome</keyword>
<gene>
    <name evidence="1" type="ORF">V6N12_034930</name>
</gene>
<protein>
    <submittedName>
        <fullName evidence="1">Uncharacterized protein</fullName>
    </submittedName>
</protein>
<dbReference type="Proteomes" id="UP001472677">
    <property type="component" value="Unassembled WGS sequence"/>
</dbReference>
<proteinExistence type="predicted"/>